<dbReference type="Proteomes" id="UP000703661">
    <property type="component" value="Unassembled WGS sequence"/>
</dbReference>
<feature type="compositionally biased region" description="Basic and acidic residues" evidence="1">
    <location>
        <begin position="368"/>
        <end position="377"/>
    </location>
</feature>
<proteinExistence type="predicted"/>
<keyword evidence="2" id="KW-1133">Transmembrane helix</keyword>
<evidence type="ECO:0000256" key="2">
    <source>
        <dbReference type="SAM" id="Phobius"/>
    </source>
</evidence>
<dbReference type="AlphaFoldDB" id="A0A9P6MVD3"/>
<keyword evidence="4" id="KW-1185">Reference proteome</keyword>
<dbReference type="EMBL" id="JAAAID010000789">
    <property type="protein sequence ID" value="KAG0013895.1"/>
    <property type="molecule type" value="Genomic_DNA"/>
</dbReference>
<keyword evidence="2" id="KW-0812">Transmembrane</keyword>
<evidence type="ECO:0000256" key="1">
    <source>
        <dbReference type="SAM" id="MobiDB-lite"/>
    </source>
</evidence>
<organism evidence="3 4">
    <name type="scientific">Entomortierella chlamydospora</name>
    <dbReference type="NCBI Taxonomy" id="101097"/>
    <lineage>
        <taxon>Eukaryota</taxon>
        <taxon>Fungi</taxon>
        <taxon>Fungi incertae sedis</taxon>
        <taxon>Mucoromycota</taxon>
        <taxon>Mortierellomycotina</taxon>
        <taxon>Mortierellomycetes</taxon>
        <taxon>Mortierellales</taxon>
        <taxon>Mortierellaceae</taxon>
        <taxon>Entomortierella</taxon>
    </lineage>
</organism>
<evidence type="ECO:0000313" key="3">
    <source>
        <dbReference type="EMBL" id="KAG0013895.1"/>
    </source>
</evidence>
<feature type="compositionally biased region" description="Low complexity" evidence="1">
    <location>
        <begin position="384"/>
        <end position="393"/>
    </location>
</feature>
<feature type="compositionally biased region" description="Basic and acidic residues" evidence="1">
    <location>
        <begin position="331"/>
        <end position="348"/>
    </location>
</feature>
<evidence type="ECO:0000313" key="4">
    <source>
        <dbReference type="Proteomes" id="UP000703661"/>
    </source>
</evidence>
<comment type="caution">
    <text evidence="3">The sequence shown here is derived from an EMBL/GenBank/DDBJ whole genome shotgun (WGS) entry which is preliminary data.</text>
</comment>
<feature type="region of interest" description="Disordered" evidence="1">
    <location>
        <begin position="247"/>
        <end position="268"/>
    </location>
</feature>
<name>A0A9P6MVD3_9FUNG</name>
<sequence>MDICSSNGCDTVSTFLDPCGGGATNSSLQQDYVYTVTPILGSCECNSAFYNAFSSCLACIRSQGKSSPEIDNQQNWVAECASYGFNFTAAPINFTAPTSGDDSSNGGGVSKGAVAGIIIAVLLVAALAGGFFFFKNRTKRTKGSIFARPYSAAGTDVEDGNSTHPTFNAYSNYQNAAYPETAGGYSDQDHQYYGYQDHDQDQHNYGSDQNDLDSDAMMMNNLRHNSYIPPPIPMSPAAVAAVGSSIGNLGSPRPGDEFPQNRPKNKDWEGRQYEFTSDLISTDQLIHDDKAAIEDEEELEPPRARDRYVNDNDDFTSRRSLTPPRANMQSYRDEFTRPSFDREPRNSSERSGANLIRGVGGYDSNEEDGTHESPESARRRRAAELFSAEGTRR</sequence>
<feature type="region of interest" description="Disordered" evidence="1">
    <location>
        <begin position="293"/>
        <end position="393"/>
    </location>
</feature>
<reference evidence="3" key="1">
    <citation type="journal article" date="2020" name="Fungal Divers.">
        <title>Resolving the Mortierellaceae phylogeny through synthesis of multi-gene phylogenetics and phylogenomics.</title>
        <authorList>
            <person name="Vandepol N."/>
            <person name="Liber J."/>
            <person name="Desiro A."/>
            <person name="Na H."/>
            <person name="Kennedy M."/>
            <person name="Barry K."/>
            <person name="Grigoriev I.V."/>
            <person name="Miller A.N."/>
            <person name="O'Donnell K."/>
            <person name="Stajich J.E."/>
            <person name="Bonito G."/>
        </authorList>
    </citation>
    <scope>NUCLEOTIDE SEQUENCE</scope>
    <source>
        <strain evidence="3">NRRL 2769</strain>
    </source>
</reference>
<accession>A0A9P6MVD3</accession>
<gene>
    <name evidence="3" type="ORF">BGZ80_010770</name>
</gene>
<feature type="transmembrane region" description="Helical" evidence="2">
    <location>
        <begin position="113"/>
        <end position="134"/>
    </location>
</feature>
<feature type="compositionally biased region" description="Basic and acidic residues" evidence="1">
    <location>
        <begin position="300"/>
        <end position="310"/>
    </location>
</feature>
<protein>
    <submittedName>
        <fullName evidence="3">Uncharacterized protein</fullName>
    </submittedName>
</protein>
<keyword evidence="2" id="KW-0472">Membrane</keyword>